<comment type="caution">
    <text evidence="1">The sequence shown here is derived from an EMBL/GenBank/DDBJ whole genome shotgun (WGS) entry which is preliminary data.</text>
</comment>
<organism evidence="1 2">
    <name type="scientific">Wickerhamomyces pijperi</name>
    <name type="common">Yeast</name>
    <name type="synonym">Pichia pijperi</name>
    <dbReference type="NCBI Taxonomy" id="599730"/>
    <lineage>
        <taxon>Eukaryota</taxon>
        <taxon>Fungi</taxon>
        <taxon>Dikarya</taxon>
        <taxon>Ascomycota</taxon>
        <taxon>Saccharomycotina</taxon>
        <taxon>Saccharomycetes</taxon>
        <taxon>Phaffomycetales</taxon>
        <taxon>Wickerhamomycetaceae</taxon>
        <taxon>Wickerhamomyces</taxon>
    </lineage>
</organism>
<proteinExistence type="predicted"/>
<reference evidence="1" key="1">
    <citation type="journal article" date="2021" name="Open Biol.">
        <title>Shared evolutionary footprints suggest mitochondrial oxidative damage underlies multiple complex I losses in fungi.</title>
        <authorList>
            <person name="Schikora-Tamarit M.A."/>
            <person name="Marcet-Houben M."/>
            <person name="Nosek J."/>
            <person name="Gabaldon T."/>
        </authorList>
    </citation>
    <scope>NUCLEOTIDE SEQUENCE</scope>
    <source>
        <strain evidence="1">CBS2887</strain>
    </source>
</reference>
<protein>
    <submittedName>
        <fullName evidence="1">Uncharacterized protein</fullName>
    </submittedName>
</protein>
<evidence type="ECO:0000313" key="1">
    <source>
        <dbReference type="EMBL" id="KAH3688416.1"/>
    </source>
</evidence>
<name>A0A9P8TSC4_WICPI</name>
<dbReference type="Proteomes" id="UP000774326">
    <property type="component" value="Unassembled WGS sequence"/>
</dbReference>
<reference evidence="1" key="2">
    <citation type="submission" date="2021-01" db="EMBL/GenBank/DDBJ databases">
        <authorList>
            <person name="Schikora-Tamarit M.A."/>
        </authorList>
    </citation>
    <scope>NUCLEOTIDE SEQUENCE</scope>
    <source>
        <strain evidence="1">CBS2887</strain>
    </source>
</reference>
<keyword evidence="2" id="KW-1185">Reference proteome</keyword>
<dbReference type="EMBL" id="JAEUBG010000347">
    <property type="protein sequence ID" value="KAH3688416.1"/>
    <property type="molecule type" value="Genomic_DNA"/>
</dbReference>
<accession>A0A9P8TSC4</accession>
<sequence>MDPSTPTIVALLLEPCEPGSLFFRYSGLFGIGGGFLLRCSGLRGTGGGFLDLGGGGGGGGESKKNELSTSSFSKVKSCFKTFPDFSSDCFSKSNK</sequence>
<gene>
    <name evidence="1" type="ORF">WICPIJ_000555</name>
</gene>
<dbReference type="AlphaFoldDB" id="A0A9P8TSC4"/>
<evidence type="ECO:0000313" key="2">
    <source>
        <dbReference type="Proteomes" id="UP000774326"/>
    </source>
</evidence>